<gene>
    <name evidence="2" type="ORF">GUJ93_ZPchr0004g40507</name>
</gene>
<name>A0A8J5T063_ZIZPA</name>
<protein>
    <submittedName>
        <fullName evidence="2">Uncharacterized protein</fullName>
    </submittedName>
</protein>
<keyword evidence="3" id="KW-1185">Reference proteome</keyword>
<organism evidence="2 3">
    <name type="scientific">Zizania palustris</name>
    <name type="common">Northern wild rice</name>
    <dbReference type="NCBI Taxonomy" id="103762"/>
    <lineage>
        <taxon>Eukaryota</taxon>
        <taxon>Viridiplantae</taxon>
        <taxon>Streptophyta</taxon>
        <taxon>Embryophyta</taxon>
        <taxon>Tracheophyta</taxon>
        <taxon>Spermatophyta</taxon>
        <taxon>Magnoliopsida</taxon>
        <taxon>Liliopsida</taxon>
        <taxon>Poales</taxon>
        <taxon>Poaceae</taxon>
        <taxon>BOP clade</taxon>
        <taxon>Oryzoideae</taxon>
        <taxon>Oryzeae</taxon>
        <taxon>Zizaniinae</taxon>
        <taxon>Zizania</taxon>
    </lineage>
</organism>
<dbReference type="EMBL" id="JAAALK010000285">
    <property type="protein sequence ID" value="KAG8065031.1"/>
    <property type="molecule type" value="Genomic_DNA"/>
</dbReference>
<reference evidence="2" key="1">
    <citation type="journal article" date="2021" name="bioRxiv">
        <title>Whole Genome Assembly and Annotation of Northern Wild Rice, Zizania palustris L., Supports a Whole Genome Duplication in the Zizania Genus.</title>
        <authorList>
            <person name="Haas M."/>
            <person name="Kono T."/>
            <person name="Macchietto M."/>
            <person name="Millas R."/>
            <person name="McGilp L."/>
            <person name="Shao M."/>
            <person name="Duquette J."/>
            <person name="Hirsch C.N."/>
            <person name="Kimball J."/>
        </authorList>
    </citation>
    <scope>NUCLEOTIDE SEQUENCE</scope>
    <source>
        <tissue evidence="2">Fresh leaf tissue</tissue>
    </source>
</reference>
<feature type="region of interest" description="Disordered" evidence="1">
    <location>
        <begin position="1"/>
        <end position="63"/>
    </location>
</feature>
<reference evidence="2" key="2">
    <citation type="submission" date="2021-02" db="EMBL/GenBank/DDBJ databases">
        <authorList>
            <person name="Kimball J.A."/>
            <person name="Haas M.W."/>
            <person name="Macchietto M."/>
            <person name="Kono T."/>
            <person name="Duquette J."/>
            <person name="Shao M."/>
        </authorList>
    </citation>
    <scope>NUCLEOTIDE SEQUENCE</scope>
    <source>
        <tissue evidence="2">Fresh leaf tissue</tissue>
    </source>
</reference>
<evidence type="ECO:0000256" key="1">
    <source>
        <dbReference type="SAM" id="MobiDB-lite"/>
    </source>
</evidence>
<feature type="compositionally biased region" description="Polar residues" evidence="1">
    <location>
        <begin position="27"/>
        <end position="36"/>
    </location>
</feature>
<sequence length="90" mass="9910">MIKQMLGRLPRKPKKTGDSRDAAGPNDNEQSNSYTVARSVEPGNNGDYVVPAGSSPNPMMNRTVVYHSNEPLPVFKDVPASEKQNLLSRR</sequence>
<dbReference type="Proteomes" id="UP000729402">
    <property type="component" value="Unassembled WGS sequence"/>
</dbReference>
<accession>A0A8J5T063</accession>
<proteinExistence type="predicted"/>
<evidence type="ECO:0000313" key="2">
    <source>
        <dbReference type="EMBL" id="KAG8065031.1"/>
    </source>
</evidence>
<dbReference type="AlphaFoldDB" id="A0A8J5T063"/>
<evidence type="ECO:0000313" key="3">
    <source>
        <dbReference type="Proteomes" id="UP000729402"/>
    </source>
</evidence>
<comment type="caution">
    <text evidence="2">The sequence shown here is derived from an EMBL/GenBank/DDBJ whole genome shotgun (WGS) entry which is preliminary data.</text>
</comment>